<feature type="region of interest" description="Disordered" evidence="1">
    <location>
        <begin position="1"/>
        <end position="21"/>
    </location>
</feature>
<dbReference type="Proteomes" id="UP000824120">
    <property type="component" value="Chromosome 12"/>
</dbReference>
<evidence type="ECO:0000313" key="3">
    <source>
        <dbReference type="Proteomes" id="UP000824120"/>
    </source>
</evidence>
<feature type="non-terminal residue" evidence="2">
    <location>
        <position position="122"/>
    </location>
</feature>
<reference evidence="2 3" key="1">
    <citation type="submission" date="2020-09" db="EMBL/GenBank/DDBJ databases">
        <title>De no assembly of potato wild relative species, Solanum commersonii.</title>
        <authorList>
            <person name="Cho K."/>
        </authorList>
    </citation>
    <scope>NUCLEOTIDE SEQUENCE [LARGE SCALE GENOMIC DNA]</scope>
    <source>
        <strain evidence="2">LZ3.2</strain>
        <tissue evidence="2">Leaf</tissue>
    </source>
</reference>
<organism evidence="2 3">
    <name type="scientific">Solanum commersonii</name>
    <name type="common">Commerson's wild potato</name>
    <name type="synonym">Commerson's nightshade</name>
    <dbReference type="NCBI Taxonomy" id="4109"/>
    <lineage>
        <taxon>Eukaryota</taxon>
        <taxon>Viridiplantae</taxon>
        <taxon>Streptophyta</taxon>
        <taxon>Embryophyta</taxon>
        <taxon>Tracheophyta</taxon>
        <taxon>Spermatophyta</taxon>
        <taxon>Magnoliopsida</taxon>
        <taxon>eudicotyledons</taxon>
        <taxon>Gunneridae</taxon>
        <taxon>Pentapetalae</taxon>
        <taxon>asterids</taxon>
        <taxon>lamiids</taxon>
        <taxon>Solanales</taxon>
        <taxon>Solanaceae</taxon>
        <taxon>Solanoideae</taxon>
        <taxon>Solaneae</taxon>
        <taxon>Solanum</taxon>
    </lineage>
</organism>
<evidence type="ECO:0000256" key="1">
    <source>
        <dbReference type="SAM" id="MobiDB-lite"/>
    </source>
</evidence>
<accession>A0A9J5WA40</accession>
<protein>
    <submittedName>
        <fullName evidence="2">Uncharacterized protein</fullName>
    </submittedName>
</protein>
<sequence>HKRSNSKKAKDIKSDKYIPTNRQMTNQETYISMKKALVVMGNLLEEEFEDRKQKISHYLQLSKHKDEEEEEESVTRIPTVHSHKCISFNLIQKRNNNGECISINLIQKRANNGRLCIPTRRE</sequence>
<proteinExistence type="predicted"/>
<comment type="caution">
    <text evidence="2">The sequence shown here is derived from an EMBL/GenBank/DDBJ whole genome shotgun (WGS) entry which is preliminary data.</text>
</comment>
<evidence type="ECO:0000313" key="2">
    <source>
        <dbReference type="EMBL" id="KAG5571976.1"/>
    </source>
</evidence>
<gene>
    <name evidence="2" type="ORF">H5410_061742</name>
</gene>
<dbReference type="AlphaFoldDB" id="A0A9J5WA40"/>
<name>A0A9J5WA40_SOLCO</name>
<dbReference type="EMBL" id="JACXVP010000012">
    <property type="protein sequence ID" value="KAG5571976.1"/>
    <property type="molecule type" value="Genomic_DNA"/>
</dbReference>
<keyword evidence="3" id="KW-1185">Reference proteome</keyword>